<feature type="transmembrane region" description="Helical" evidence="1">
    <location>
        <begin position="12"/>
        <end position="32"/>
    </location>
</feature>
<sequence>MEAKRLALLWEVLHGACTYLGLGEAVGVIGLLSRWCWRV</sequence>
<reference evidence="2 3" key="1">
    <citation type="submission" date="2012-07" db="EMBL/GenBank/DDBJ databases">
        <authorList>
            <person name="Durkin A.S."/>
            <person name="McCorrison J."/>
            <person name="Torralba M."/>
            <person name="Gillis M."/>
            <person name="Methe B."/>
            <person name="Sutton G."/>
            <person name="Nelson K.E."/>
        </authorList>
    </citation>
    <scope>NUCLEOTIDE SEQUENCE [LARGE SCALE GENOMIC DNA]</scope>
    <source>
        <strain evidence="3">ATCC 12104 / DSM 43013 / CCUG 2238 / JCM 8349 / NCTC 10301 / Howell 279</strain>
    </source>
</reference>
<protein>
    <submittedName>
        <fullName evidence="2">Uncharacterized protein</fullName>
    </submittedName>
</protein>
<name>J3F229_ACTNH</name>
<dbReference type="AlphaFoldDB" id="J3F229"/>
<comment type="caution">
    <text evidence="2">The sequence shown here is derived from an EMBL/GenBank/DDBJ whole genome shotgun (WGS) entry which is preliminary data.</text>
</comment>
<keyword evidence="1" id="KW-1133">Transmembrane helix</keyword>
<keyword evidence="1" id="KW-0812">Transmembrane</keyword>
<evidence type="ECO:0000313" key="3">
    <source>
        <dbReference type="Proteomes" id="UP000007814"/>
    </source>
</evidence>
<organism evidence="2 3">
    <name type="scientific">Actinomyces naeslundii (strain ATCC 12104 / DSM 43013 / CCUG 2238 / JCM 8349 / NCTC 10301 / Howell 279)</name>
    <dbReference type="NCBI Taxonomy" id="1115803"/>
    <lineage>
        <taxon>Bacteria</taxon>
        <taxon>Bacillati</taxon>
        <taxon>Actinomycetota</taxon>
        <taxon>Actinomycetes</taxon>
        <taxon>Actinomycetales</taxon>
        <taxon>Actinomycetaceae</taxon>
        <taxon>Actinomyces</taxon>
    </lineage>
</organism>
<gene>
    <name evidence="2" type="ORF">HMPREF1129_1940</name>
</gene>
<dbReference type="PATRIC" id="fig|1115803.3.peg.1894"/>
<dbReference type="EMBL" id="ALJK01000157">
    <property type="protein sequence ID" value="EJN84277.1"/>
    <property type="molecule type" value="Genomic_DNA"/>
</dbReference>
<accession>J3F229</accession>
<evidence type="ECO:0000256" key="1">
    <source>
        <dbReference type="SAM" id="Phobius"/>
    </source>
</evidence>
<dbReference type="Proteomes" id="UP000007814">
    <property type="component" value="Unassembled WGS sequence"/>
</dbReference>
<evidence type="ECO:0000313" key="2">
    <source>
        <dbReference type="EMBL" id="EJN84277.1"/>
    </source>
</evidence>
<proteinExistence type="predicted"/>
<keyword evidence="1" id="KW-0472">Membrane</keyword>